<dbReference type="InterPro" id="IPR036397">
    <property type="entry name" value="RNaseH_sf"/>
</dbReference>
<dbReference type="STRING" id="1247936.BN2475_400013"/>
<dbReference type="Gene3D" id="3.30.420.10">
    <property type="entry name" value="Ribonuclease H-like superfamily/Ribonuclease H"/>
    <property type="match status" value="1"/>
</dbReference>
<organism evidence="1 2">
    <name type="scientific">Paraburkholderia ribeironis</name>
    <dbReference type="NCBI Taxonomy" id="1247936"/>
    <lineage>
        <taxon>Bacteria</taxon>
        <taxon>Pseudomonadati</taxon>
        <taxon>Pseudomonadota</taxon>
        <taxon>Betaproteobacteria</taxon>
        <taxon>Burkholderiales</taxon>
        <taxon>Burkholderiaceae</taxon>
        <taxon>Paraburkholderia</taxon>
    </lineage>
</organism>
<reference evidence="1 2" key="1">
    <citation type="submission" date="2016-12" db="EMBL/GenBank/DDBJ databases">
        <authorList>
            <person name="Song W.-J."/>
            <person name="Kurnit D.M."/>
        </authorList>
    </citation>
    <scope>NUCLEOTIDE SEQUENCE [LARGE SCALE GENOMIC DNA]</scope>
    <source>
        <strain evidence="1 2">STM7296</strain>
    </source>
</reference>
<sequence>MQRKLTLHCLLSYAPDLNPDELVWSHVKRIGVVRRPLRNGEKLGPKIHGQLSKFGRDPYLVHSFRHRSVRYISHV</sequence>
<gene>
    <name evidence="1" type="ORF">BN2475_400013</name>
</gene>
<dbReference type="AlphaFoldDB" id="A0A1N7S6H9"/>
<name>A0A1N7S6H9_9BURK</name>
<evidence type="ECO:0000313" key="2">
    <source>
        <dbReference type="Proteomes" id="UP000187012"/>
    </source>
</evidence>
<evidence type="ECO:0000313" key="1">
    <source>
        <dbReference type="EMBL" id="SIT42965.1"/>
    </source>
</evidence>
<dbReference type="GO" id="GO:0003676">
    <property type="term" value="F:nucleic acid binding"/>
    <property type="evidence" value="ECO:0007669"/>
    <property type="project" value="InterPro"/>
</dbReference>
<protein>
    <submittedName>
        <fullName evidence="1">Uncharacterized protein</fullName>
    </submittedName>
</protein>
<dbReference type="Proteomes" id="UP000187012">
    <property type="component" value="Unassembled WGS sequence"/>
</dbReference>
<proteinExistence type="predicted"/>
<accession>A0A1N7S6H9</accession>
<dbReference type="EMBL" id="CYGX02000040">
    <property type="protein sequence ID" value="SIT42965.1"/>
    <property type="molecule type" value="Genomic_DNA"/>
</dbReference>
<keyword evidence="2" id="KW-1185">Reference proteome</keyword>